<dbReference type="OrthoDB" id="3066271at2759"/>
<dbReference type="InterPro" id="IPR056884">
    <property type="entry name" value="NPHP3-like_N"/>
</dbReference>
<dbReference type="Proteomes" id="UP000297245">
    <property type="component" value="Unassembled WGS sequence"/>
</dbReference>
<name>A0A4S8LS62_DENBC</name>
<evidence type="ECO:0000313" key="4">
    <source>
        <dbReference type="EMBL" id="THU92274.1"/>
    </source>
</evidence>
<evidence type="ECO:0000256" key="2">
    <source>
        <dbReference type="SAM" id="MobiDB-lite"/>
    </source>
</evidence>
<dbReference type="SUPFAM" id="SSF52540">
    <property type="entry name" value="P-loop containing nucleoside triphosphate hydrolases"/>
    <property type="match status" value="1"/>
</dbReference>
<reference evidence="4 5" key="1">
    <citation type="journal article" date="2019" name="Nat. Ecol. Evol.">
        <title>Megaphylogeny resolves global patterns of mushroom evolution.</title>
        <authorList>
            <person name="Varga T."/>
            <person name="Krizsan K."/>
            <person name="Foldi C."/>
            <person name="Dima B."/>
            <person name="Sanchez-Garcia M."/>
            <person name="Sanchez-Ramirez S."/>
            <person name="Szollosi G.J."/>
            <person name="Szarkandi J.G."/>
            <person name="Papp V."/>
            <person name="Albert L."/>
            <person name="Andreopoulos W."/>
            <person name="Angelini C."/>
            <person name="Antonin V."/>
            <person name="Barry K.W."/>
            <person name="Bougher N.L."/>
            <person name="Buchanan P."/>
            <person name="Buyck B."/>
            <person name="Bense V."/>
            <person name="Catcheside P."/>
            <person name="Chovatia M."/>
            <person name="Cooper J."/>
            <person name="Damon W."/>
            <person name="Desjardin D."/>
            <person name="Finy P."/>
            <person name="Geml J."/>
            <person name="Haridas S."/>
            <person name="Hughes K."/>
            <person name="Justo A."/>
            <person name="Karasinski D."/>
            <person name="Kautmanova I."/>
            <person name="Kiss B."/>
            <person name="Kocsube S."/>
            <person name="Kotiranta H."/>
            <person name="LaButti K.M."/>
            <person name="Lechner B.E."/>
            <person name="Liimatainen K."/>
            <person name="Lipzen A."/>
            <person name="Lukacs Z."/>
            <person name="Mihaltcheva S."/>
            <person name="Morgado L.N."/>
            <person name="Niskanen T."/>
            <person name="Noordeloos M.E."/>
            <person name="Ohm R.A."/>
            <person name="Ortiz-Santana B."/>
            <person name="Ovrebo C."/>
            <person name="Racz N."/>
            <person name="Riley R."/>
            <person name="Savchenko A."/>
            <person name="Shiryaev A."/>
            <person name="Soop K."/>
            <person name="Spirin V."/>
            <person name="Szebenyi C."/>
            <person name="Tomsovsky M."/>
            <person name="Tulloss R.E."/>
            <person name="Uehling J."/>
            <person name="Grigoriev I.V."/>
            <person name="Vagvolgyi C."/>
            <person name="Papp T."/>
            <person name="Martin F.M."/>
            <person name="Miettinen O."/>
            <person name="Hibbett D.S."/>
            <person name="Nagy L.G."/>
        </authorList>
    </citation>
    <scope>NUCLEOTIDE SEQUENCE [LARGE SCALE GENOMIC DNA]</scope>
    <source>
        <strain evidence="4 5">CBS 962.96</strain>
    </source>
</reference>
<feature type="region of interest" description="Disordered" evidence="2">
    <location>
        <begin position="1"/>
        <end position="26"/>
    </location>
</feature>
<sequence>MTNPETDIEHSSGAQPPDSNNPINMNPEFGFFNNAQNNFFHHSTINNVIGDQHLHNIYQLSGDKVKEIRAWINPPDPSANYVTACDKMTEGTGLWLIQDERFKKWMKNGNLLWLQGKAGSGKTFLCTTVIKELESFPTMIFYFYFDTRDPHKTTCKGLISSLLTNIGIHEYYDQSELHNLYNKKQQGQHQIPLSDMQNCCSEHSQERCQFGHIHCD</sequence>
<keyword evidence="1" id="KW-0677">Repeat</keyword>
<proteinExistence type="predicted"/>
<keyword evidence="5" id="KW-1185">Reference proteome</keyword>
<organism evidence="4 5">
    <name type="scientific">Dendrothele bispora (strain CBS 962.96)</name>
    <dbReference type="NCBI Taxonomy" id="1314807"/>
    <lineage>
        <taxon>Eukaryota</taxon>
        <taxon>Fungi</taxon>
        <taxon>Dikarya</taxon>
        <taxon>Basidiomycota</taxon>
        <taxon>Agaricomycotina</taxon>
        <taxon>Agaricomycetes</taxon>
        <taxon>Agaricomycetidae</taxon>
        <taxon>Agaricales</taxon>
        <taxon>Agaricales incertae sedis</taxon>
        <taxon>Dendrothele</taxon>
    </lineage>
</organism>
<dbReference type="EMBL" id="ML179284">
    <property type="protein sequence ID" value="THU92274.1"/>
    <property type="molecule type" value="Genomic_DNA"/>
</dbReference>
<gene>
    <name evidence="4" type="ORF">K435DRAFT_213405</name>
</gene>
<feature type="compositionally biased region" description="Polar residues" evidence="2">
    <location>
        <begin position="12"/>
        <end position="24"/>
    </location>
</feature>
<feature type="domain" description="Nephrocystin 3-like N-terminal" evidence="3">
    <location>
        <begin position="91"/>
        <end position="201"/>
    </location>
</feature>
<dbReference type="InterPro" id="IPR027417">
    <property type="entry name" value="P-loop_NTPase"/>
</dbReference>
<dbReference type="Gene3D" id="3.40.50.300">
    <property type="entry name" value="P-loop containing nucleotide triphosphate hydrolases"/>
    <property type="match status" value="1"/>
</dbReference>
<evidence type="ECO:0000259" key="3">
    <source>
        <dbReference type="Pfam" id="PF24883"/>
    </source>
</evidence>
<dbReference type="PANTHER" id="PTHR10039">
    <property type="entry name" value="AMELOGENIN"/>
    <property type="match status" value="1"/>
</dbReference>
<accession>A0A4S8LS62</accession>
<dbReference type="AlphaFoldDB" id="A0A4S8LS62"/>
<dbReference type="Pfam" id="PF24883">
    <property type="entry name" value="NPHP3_N"/>
    <property type="match status" value="1"/>
</dbReference>
<protein>
    <recommendedName>
        <fullName evidence="3">Nephrocystin 3-like N-terminal domain-containing protein</fullName>
    </recommendedName>
</protein>
<evidence type="ECO:0000256" key="1">
    <source>
        <dbReference type="ARBA" id="ARBA00022737"/>
    </source>
</evidence>
<evidence type="ECO:0000313" key="5">
    <source>
        <dbReference type="Proteomes" id="UP000297245"/>
    </source>
</evidence>